<dbReference type="GO" id="GO:0004674">
    <property type="term" value="F:protein serine/threonine kinase activity"/>
    <property type="evidence" value="ECO:0007669"/>
    <property type="project" value="UniProtKB-EC"/>
</dbReference>
<protein>
    <submittedName>
        <fullName evidence="7">Serine/threonine-protein kinase</fullName>
        <ecNumber evidence="7">2.7.11.1</ecNumber>
    </submittedName>
</protein>
<dbReference type="Gene3D" id="1.10.510.10">
    <property type="entry name" value="Transferase(Phosphotransferase) domain 1"/>
    <property type="match status" value="1"/>
</dbReference>
<dbReference type="EC" id="2.7.11.1" evidence="7"/>
<reference evidence="8" key="1">
    <citation type="journal article" date="2019" name="Int. J. Syst. Evol. Microbiol.">
        <title>The Global Catalogue of Microorganisms (GCM) 10K type strain sequencing project: providing services to taxonomists for standard genome sequencing and annotation.</title>
        <authorList>
            <consortium name="The Broad Institute Genomics Platform"/>
            <consortium name="The Broad Institute Genome Sequencing Center for Infectious Disease"/>
            <person name="Wu L."/>
            <person name="Ma J."/>
        </authorList>
    </citation>
    <scope>NUCLEOTIDE SEQUENCE [LARGE SCALE GENOMIC DNA]</scope>
    <source>
        <strain evidence="8">CECT 7297</strain>
    </source>
</reference>
<dbReference type="PANTHER" id="PTHR43289">
    <property type="entry name" value="MITOGEN-ACTIVATED PROTEIN KINASE KINASE KINASE 20-RELATED"/>
    <property type="match status" value="1"/>
</dbReference>
<keyword evidence="8" id="KW-1185">Reference proteome</keyword>
<dbReference type="RefSeq" id="WP_379885378.1">
    <property type="nucleotide sequence ID" value="NZ_JBHSDI010000001.1"/>
</dbReference>
<dbReference type="Pfam" id="PF00069">
    <property type="entry name" value="Pkinase"/>
    <property type="match status" value="1"/>
</dbReference>
<feature type="domain" description="Protein kinase" evidence="6">
    <location>
        <begin position="46"/>
        <end position="320"/>
    </location>
</feature>
<evidence type="ECO:0000313" key="8">
    <source>
        <dbReference type="Proteomes" id="UP001595798"/>
    </source>
</evidence>
<dbReference type="PROSITE" id="PS00108">
    <property type="entry name" value="PROTEIN_KINASE_ST"/>
    <property type="match status" value="1"/>
</dbReference>
<dbReference type="EMBL" id="JBHSDI010000001">
    <property type="protein sequence ID" value="MFC4258046.1"/>
    <property type="molecule type" value="Genomic_DNA"/>
</dbReference>
<sequence>MDANDTILDDSTQTHTPGLQAPADRGHDAPEGPRHKRLGMLLNGRYRIVSLIASGGMSDVYKAVDQNLEKAGSRDCMVALKILRTSLTRDPGARSLLAREAAKSKRLSHPNIIRIHDLNHDGDTWFLVMELLEGEPLSRIIQRAKPNGLKWKGCVAVLRQVASALEYSHSQGIVHADLKPSNIFFTREGRIKLLDFGVSRALQAQQPEDYLNPRGEDETSIYGYTPAYASPELIEGKDPSPQDDLYALACISYELLSSRHPFDRQKLTLEELGTYKLKKPKSMPRRFWRVVKRNLRYDPRYSSLELIQRRMTPLRWQPWAASAVVVVAAAAGSFLWYQQYTRAMAAEQTLAEKEQHEAEISRVMALPPEQLLTEVDALPSLERNGILRQQSDQLLDWYLTRIEGILVGGRSDQELPDIPAALDLLAEAGTIYPRDRQLAELEDQIIRRRQSLEAALGDELAARLVEGDYRSQQAWEDVTELTRDLQLIGARTFTPSEEAVQQFDQQLSEALDSDNDAALARLLILGERLFADQPGVSEKLARAATMETSIKELGEYYAEIANGNDQAVFPAEAAEDFYADRFERWRNEIANAGSRDQLDKVYEEMISVLNRLPSNFEPLANVRQQLSDAYLAMADSMLARNRTRQAQPLLSRARELMRTP</sequence>
<evidence type="ECO:0000256" key="2">
    <source>
        <dbReference type="ARBA" id="ARBA00022741"/>
    </source>
</evidence>
<keyword evidence="2" id="KW-0547">Nucleotide-binding</keyword>
<organism evidence="7 8">
    <name type="scientific">Marinobacter lacisalsi</name>
    <dbReference type="NCBI Taxonomy" id="475979"/>
    <lineage>
        <taxon>Bacteria</taxon>
        <taxon>Pseudomonadati</taxon>
        <taxon>Pseudomonadota</taxon>
        <taxon>Gammaproteobacteria</taxon>
        <taxon>Pseudomonadales</taxon>
        <taxon>Marinobacteraceae</taxon>
        <taxon>Marinobacter</taxon>
    </lineage>
</organism>
<evidence type="ECO:0000256" key="5">
    <source>
        <dbReference type="SAM" id="MobiDB-lite"/>
    </source>
</evidence>
<evidence type="ECO:0000256" key="3">
    <source>
        <dbReference type="ARBA" id="ARBA00022777"/>
    </source>
</evidence>
<name>A0ABV8QCH0_9GAMM</name>
<dbReference type="Proteomes" id="UP001595798">
    <property type="component" value="Unassembled WGS sequence"/>
</dbReference>
<keyword evidence="1 7" id="KW-0808">Transferase</keyword>
<evidence type="ECO:0000259" key="6">
    <source>
        <dbReference type="PROSITE" id="PS50011"/>
    </source>
</evidence>
<dbReference type="PROSITE" id="PS50011">
    <property type="entry name" value="PROTEIN_KINASE_DOM"/>
    <property type="match status" value="1"/>
</dbReference>
<keyword evidence="4" id="KW-0067">ATP-binding</keyword>
<accession>A0ABV8QCH0</accession>
<keyword evidence="3 7" id="KW-0418">Kinase</keyword>
<evidence type="ECO:0000256" key="4">
    <source>
        <dbReference type="ARBA" id="ARBA00022840"/>
    </source>
</evidence>
<dbReference type="CDD" id="cd14014">
    <property type="entry name" value="STKc_PknB_like"/>
    <property type="match status" value="1"/>
</dbReference>
<dbReference type="InterPro" id="IPR011009">
    <property type="entry name" value="Kinase-like_dom_sf"/>
</dbReference>
<proteinExistence type="predicted"/>
<dbReference type="PANTHER" id="PTHR43289:SF6">
    <property type="entry name" value="SERINE_THREONINE-PROTEIN KINASE NEKL-3"/>
    <property type="match status" value="1"/>
</dbReference>
<feature type="compositionally biased region" description="Basic and acidic residues" evidence="5">
    <location>
        <begin position="24"/>
        <end position="33"/>
    </location>
</feature>
<comment type="caution">
    <text evidence="7">The sequence shown here is derived from an EMBL/GenBank/DDBJ whole genome shotgun (WGS) entry which is preliminary data.</text>
</comment>
<feature type="region of interest" description="Disordered" evidence="5">
    <location>
        <begin position="1"/>
        <end position="35"/>
    </location>
</feature>
<gene>
    <name evidence="7" type="ORF">ACFOZ5_03245</name>
</gene>
<dbReference type="InterPro" id="IPR000719">
    <property type="entry name" value="Prot_kinase_dom"/>
</dbReference>
<dbReference type="SMART" id="SM00220">
    <property type="entry name" value="S_TKc"/>
    <property type="match status" value="1"/>
</dbReference>
<dbReference type="InterPro" id="IPR008271">
    <property type="entry name" value="Ser/Thr_kinase_AS"/>
</dbReference>
<dbReference type="SUPFAM" id="SSF56112">
    <property type="entry name" value="Protein kinase-like (PK-like)"/>
    <property type="match status" value="1"/>
</dbReference>
<dbReference type="Gene3D" id="3.30.200.20">
    <property type="entry name" value="Phosphorylase Kinase, domain 1"/>
    <property type="match status" value="1"/>
</dbReference>
<evidence type="ECO:0000256" key="1">
    <source>
        <dbReference type="ARBA" id="ARBA00022679"/>
    </source>
</evidence>
<evidence type="ECO:0000313" key="7">
    <source>
        <dbReference type="EMBL" id="MFC4258046.1"/>
    </source>
</evidence>